<dbReference type="Pfam" id="PF07859">
    <property type="entry name" value="Abhydrolase_3"/>
    <property type="match status" value="1"/>
</dbReference>
<dbReference type="STRING" id="3818.A0A445ELB0"/>
<keyword evidence="4" id="KW-1185">Reference proteome</keyword>
<dbReference type="GO" id="GO:0016787">
    <property type="term" value="F:hydrolase activity"/>
    <property type="evidence" value="ECO:0007669"/>
    <property type="project" value="InterPro"/>
</dbReference>
<evidence type="ECO:0000259" key="2">
    <source>
        <dbReference type="Pfam" id="PF07859"/>
    </source>
</evidence>
<dbReference type="EMBL" id="SDMP01000001">
    <property type="protein sequence ID" value="RYR76249.1"/>
    <property type="molecule type" value="Genomic_DNA"/>
</dbReference>
<proteinExistence type="inferred from homology"/>
<evidence type="ECO:0000313" key="3">
    <source>
        <dbReference type="EMBL" id="RYR76249.1"/>
    </source>
</evidence>
<sequence>MANATQSVVVSVDYRLASKHRLPVAYEDSVQALHWIRASNDLWLAHADFSRCYLMEESVGGNIAYNTGLRAAAEAD</sequence>
<gene>
    <name evidence="3" type="ORF">Ahy_A01g000859</name>
</gene>
<comment type="caution">
    <text evidence="3">The sequence shown here is derived from an EMBL/GenBank/DDBJ whole genome shotgun (WGS) entry which is preliminary data.</text>
</comment>
<evidence type="ECO:0000313" key="4">
    <source>
        <dbReference type="Proteomes" id="UP000289738"/>
    </source>
</evidence>
<evidence type="ECO:0000256" key="1">
    <source>
        <dbReference type="ARBA" id="ARBA00010515"/>
    </source>
</evidence>
<dbReference type="PANTHER" id="PTHR23024:SF473">
    <property type="entry name" value="RECEPTOR GID1, PUTATIVE-RELATED"/>
    <property type="match status" value="1"/>
</dbReference>
<dbReference type="PANTHER" id="PTHR23024">
    <property type="entry name" value="ARYLACETAMIDE DEACETYLASE"/>
    <property type="match status" value="1"/>
</dbReference>
<feature type="domain" description="Alpha/beta hydrolase fold-3" evidence="2">
    <location>
        <begin position="1"/>
        <end position="74"/>
    </location>
</feature>
<comment type="similarity">
    <text evidence="1">Belongs to the 'GDXG' lipolytic enzyme family.</text>
</comment>
<dbReference type="SUPFAM" id="SSF53474">
    <property type="entry name" value="alpha/beta-Hydrolases"/>
    <property type="match status" value="1"/>
</dbReference>
<protein>
    <recommendedName>
        <fullName evidence="2">Alpha/beta hydrolase fold-3 domain-containing protein</fullName>
    </recommendedName>
</protein>
<organism evidence="3 4">
    <name type="scientific">Arachis hypogaea</name>
    <name type="common">Peanut</name>
    <dbReference type="NCBI Taxonomy" id="3818"/>
    <lineage>
        <taxon>Eukaryota</taxon>
        <taxon>Viridiplantae</taxon>
        <taxon>Streptophyta</taxon>
        <taxon>Embryophyta</taxon>
        <taxon>Tracheophyta</taxon>
        <taxon>Spermatophyta</taxon>
        <taxon>Magnoliopsida</taxon>
        <taxon>eudicotyledons</taxon>
        <taxon>Gunneridae</taxon>
        <taxon>Pentapetalae</taxon>
        <taxon>rosids</taxon>
        <taxon>fabids</taxon>
        <taxon>Fabales</taxon>
        <taxon>Fabaceae</taxon>
        <taxon>Papilionoideae</taxon>
        <taxon>50 kb inversion clade</taxon>
        <taxon>dalbergioids sensu lato</taxon>
        <taxon>Dalbergieae</taxon>
        <taxon>Pterocarpus clade</taxon>
        <taxon>Arachis</taxon>
    </lineage>
</organism>
<dbReference type="InterPro" id="IPR013094">
    <property type="entry name" value="AB_hydrolase_3"/>
</dbReference>
<dbReference type="Gene3D" id="3.40.50.1820">
    <property type="entry name" value="alpha/beta hydrolase"/>
    <property type="match status" value="1"/>
</dbReference>
<accession>A0A445ELB0</accession>
<dbReference type="InterPro" id="IPR050466">
    <property type="entry name" value="Carboxylest/Gibb_receptor"/>
</dbReference>
<reference evidence="3 4" key="1">
    <citation type="submission" date="2019-01" db="EMBL/GenBank/DDBJ databases">
        <title>Sequencing of cultivated peanut Arachis hypogaea provides insights into genome evolution and oil improvement.</title>
        <authorList>
            <person name="Chen X."/>
        </authorList>
    </citation>
    <scope>NUCLEOTIDE SEQUENCE [LARGE SCALE GENOMIC DNA]</scope>
    <source>
        <strain evidence="4">cv. Fuhuasheng</strain>
        <tissue evidence="3">Leaves</tissue>
    </source>
</reference>
<name>A0A445ELB0_ARAHY</name>
<dbReference type="InterPro" id="IPR029058">
    <property type="entry name" value="AB_hydrolase_fold"/>
</dbReference>
<dbReference type="AlphaFoldDB" id="A0A445ELB0"/>
<dbReference type="Proteomes" id="UP000289738">
    <property type="component" value="Chromosome A01"/>
</dbReference>